<sequence length="334" mass="36974">MNQLIKKTSLLTTALLTCIASLSFAQEKKVHPPIIDVHVHAMKVNPAFTADMCPWFLSSMPGSGPKQDPPSFINTDCATPLKAATSDEDFQNQLMETAERLNITFVASGDAEVLHKWKVAAPERVMPSIGVAPGMTVEAFKDSLSNGFYVVMGEIAPQYQGMSPSDMSLDEYFGVAEELGIPVGIHMGTGGNGMANITSPKYRASMGNPFLLEDLLARHPNLKIWVMHAGYPMIDEMIALMGANAYVYVDLAGFIWSYPLAEIHMYLERLVQAGFGKRILYGTDLMMWPKLLETSIGVIENANYLSEDQKRDIFFNNAVRFFNLDPNDFEGIEK</sequence>
<dbReference type="Proteomes" id="UP000184609">
    <property type="component" value="Unassembled WGS sequence"/>
</dbReference>
<dbReference type="InterPro" id="IPR006680">
    <property type="entry name" value="Amidohydro-rel"/>
</dbReference>
<dbReference type="Gene3D" id="3.20.20.140">
    <property type="entry name" value="Metal-dependent hydrolases"/>
    <property type="match status" value="1"/>
</dbReference>
<dbReference type="SUPFAM" id="SSF51556">
    <property type="entry name" value="Metallo-dependent hydrolases"/>
    <property type="match status" value="1"/>
</dbReference>
<dbReference type="PANTHER" id="PTHR21240">
    <property type="entry name" value="2-AMINO-3-CARBOXYLMUCONATE-6-SEMIALDEHYDE DECARBOXYLASE"/>
    <property type="match status" value="1"/>
</dbReference>
<evidence type="ECO:0000256" key="2">
    <source>
        <dbReference type="SAM" id="SignalP"/>
    </source>
</evidence>
<dbReference type="GO" id="GO:0016831">
    <property type="term" value="F:carboxy-lyase activity"/>
    <property type="evidence" value="ECO:0007669"/>
    <property type="project" value="InterPro"/>
</dbReference>
<feature type="signal peptide" evidence="2">
    <location>
        <begin position="1"/>
        <end position="25"/>
    </location>
</feature>
<name>A0A1M7Z5W8_9BACT</name>
<keyword evidence="5" id="KW-1185">Reference proteome</keyword>
<keyword evidence="1" id="KW-0456">Lyase</keyword>
<feature type="domain" description="Amidohydrolase-related" evidence="3">
    <location>
        <begin position="35"/>
        <end position="324"/>
    </location>
</feature>
<dbReference type="AlphaFoldDB" id="A0A1M7Z5W8"/>
<dbReference type="GO" id="GO:0016787">
    <property type="term" value="F:hydrolase activity"/>
    <property type="evidence" value="ECO:0007669"/>
    <property type="project" value="InterPro"/>
</dbReference>
<keyword evidence="2" id="KW-0732">Signal</keyword>
<gene>
    <name evidence="4" type="ORF">SAMN04488108_0678</name>
</gene>
<accession>A0A1M7Z5W8</accession>
<dbReference type="OrthoDB" id="5450317at2"/>
<proteinExistence type="predicted"/>
<evidence type="ECO:0000313" key="4">
    <source>
        <dbReference type="EMBL" id="SHO60259.1"/>
    </source>
</evidence>
<dbReference type="Pfam" id="PF04909">
    <property type="entry name" value="Amidohydro_2"/>
    <property type="match status" value="1"/>
</dbReference>
<dbReference type="InterPro" id="IPR032466">
    <property type="entry name" value="Metal_Hydrolase"/>
</dbReference>
<protein>
    <recommendedName>
        <fullName evidence="3">Amidohydrolase-related domain-containing protein</fullName>
    </recommendedName>
</protein>
<dbReference type="EMBL" id="FRXN01000001">
    <property type="protein sequence ID" value="SHO60259.1"/>
    <property type="molecule type" value="Genomic_DNA"/>
</dbReference>
<feature type="chain" id="PRO_5013111079" description="Amidohydrolase-related domain-containing protein" evidence="2">
    <location>
        <begin position="26"/>
        <end position="334"/>
    </location>
</feature>
<evidence type="ECO:0000259" key="3">
    <source>
        <dbReference type="Pfam" id="PF04909"/>
    </source>
</evidence>
<reference evidence="5" key="1">
    <citation type="submission" date="2016-12" db="EMBL/GenBank/DDBJ databases">
        <authorList>
            <person name="Varghese N."/>
            <person name="Submissions S."/>
        </authorList>
    </citation>
    <scope>NUCLEOTIDE SEQUENCE [LARGE SCALE GENOMIC DNA]</scope>
    <source>
        <strain evidence="5">DSM 25035</strain>
    </source>
</reference>
<dbReference type="RefSeq" id="WP_083586354.1">
    <property type="nucleotide sequence ID" value="NZ_FRXN01000001.1"/>
</dbReference>
<evidence type="ECO:0000256" key="1">
    <source>
        <dbReference type="ARBA" id="ARBA00023239"/>
    </source>
</evidence>
<evidence type="ECO:0000313" key="5">
    <source>
        <dbReference type="Proteomes" id="UP000184609"/>
    </source>
</evidence>
<dbReference type="InterPro" id="IPR032465">
    <property type="entry name" value="ACMSD"/>
</dbReference>
<organism evidence="4 5">
    <name type="scientific">Algoriphagus zhangzhouensis</name>
    <dbReference type="NCBI Taxonomy" id="1073327"/>
    <lineage>
        <taxon>Bacteria</taxon>
        <taxon>Pseudomonadati</taxon>
        <taxon>Bacteroidota</taxon>
        <taxon>Cytophagia</taxon>
        <taxon>Cytophagales</taxon>
        <taxon>Cyclobacteriaceae</taxon>
        <taxon>Algoriphagus</taxon>
    </lineage>
</organism>
<dbReference type="STRING" id="1073327.SAMN04488108_0678"/>